<gene>
    <name evidence="7" type="primary">nagA</name>
    <name evidence="7" type="ORF">JKG61_01775</name>
</gene>
<dbReference type="EC" id="3.5.1.25" evidence="7"/>
<accession>A0ABS1QYG3</accession>
<dbReference type="Pfam" id="PF01979">
    <property type="entry name" value="Amidohydro_1"/>
    <property type="match status" value="1"/>
</dbReference>
<dbReference type="InterPro" id="IPR006680">
    <property type="entry name" value="Amidohydro-rel"/>
</dbReference>
<reference evidence="7 8" key="1">
    <citation type="submission" date="2021-01" db="EMBL/GenBank/DDBJ databases">
        <title>C459-1 draft genome sequence.</title>
        <authorList>
            <person name="Zhang X.-F."/>
        </authorList>
    </citation>
    <scope>NUCLEOTIDE SEQUENCE [LARGE SCALE GENOMIC DNA]</scope>
    <source>
        <strain evidence="8">C459-1</strain>
    </source>
</reference>
<dbReference type="PIRSF" id="PIRSF038994">
    <property type="entry name" value="NagA"/>
    <property type="match status" value="1"/>
</dbReference>
<proteinExistence type="inferred from homology"/>
<evidence type="ECO:0000313" key="7">
    <source>
        <dbReference type="EMBL" id="MBL1407472.1"/>
    </source>
</evidence>
<keyword evidence="3 5" id="KW-0378">Hydrolase</keyword>
<keyword evidence="4 5" id="KW-0119">Carbohydrate metabolism</keyword>
<dbReference type="PANTHER" id="PTHR11113">
    <property type="entry name" value="N-ACETYLGLUCOSAMINE-6-PHOSPHATE DEACETYLASE"/>
    <property type="match status" value="1"/>
</dbReference>
<evidence type="ECO:0000256" key="3">
    <source>
        <dbReference type="ARBA" id="ARBA00022801"/>
    </source>
</evidence>
<dbReference type="InterPro" id="IPR011059">
    <property type="entry name" value="Metal-dep_hydrolase_composite"/>
</dbReference>
<dbReference type="SUPFAM" id="SSF51556">
    <property type="entry name" value="Metallo-dependent hydrolases"/>
    <property type="match status" value="1"/>
</dbReference>
<dbReference type="CDD" id="cd00854">
    <property type="entry name" value="NagA"/>
    <property type="match status" value="1"/>
</dbReference>
<evidence type="ECO:0000256" key="1">
    <source>
        <dbReference type="ARBA" id="ARBA00010716"/>
    </source>
</evidence>
<evidence type="ECO:0000256" key="4">
    <source>
        <dbReference type="ARBA" id="ARBA00023277"/>
    </source>
</evidence>
<dbReference type="Gene3D" id="3.20.20.140">
    <property type="entry name" value="Metal-dependent hydrolases"/>
    <property type="match status" value="1"/>
</dbReference>
<name>A0ABS1QYG3_9SPHI</name>
<evidence type="ECO:0000313" key="8">
    <source>
        <dbReference type="Proteomes" id="UP000625283"/>
    </source>
</evidence>
<feature type="domain" description="Amidohydrolase-related" evidence="6">
    <location>
        <begin position="53"/>
        <end position="392"/>
    </location>
</feature>
<evidence type="ECO:0000259" key="6">
    <source>
        <dbReference type="Pfam" id="PF01979"/>
    </source>
</evidence>
<protein>
    <submittedName>
        <fullName evidence="7">N-acetylglucosamine-6-phosphate deacetylase</fullName>
        <ecNumber evidence="7">3.5.1.25</ecNumber>
    </submittedName>
</protein>
<dbReference type="Gene3D" id="2.30.40.10">
    <property type="entry name" value="Urease, subunit C, domain 1"/>
    <property type="match status" value="1"/>
</dbReference>
<dbReference type="InterPro" id="IPR032466">
    <property type="entry name" value="Metal_Hydrolase"/>
</dbReference>
<keyword evidence="8" id="KW-1185">Reference proteome</keyword>
<dbReference type="NCBIfam" id="TIGR00221">
    <property type="entry name" value="nagA"/>
    <property type="match status" value="1"/>
</dbReference>
<dbReference type="InterPro" id="IPR003764">
    <property type="entry name" value="GlcNAc_6-P_deAcase"/>
</dbReference>
<comment type="similarity">
    <text evidence="1 5">Belongs to the metallo-dependent hydrolases superfamily. NagA family.</text>
</comment>
<dbReference type="EMBL" id="JAERTY010000001">
    <property type="protein sequence ID" value="MBL1407472.1"/>
    <property type="molecule type" value="Genomic_DNA"/>
</dbReference>
<dbReference type="SUPFAM" id="SSF51338">
    <property type="entry name" value="Composite domain of metallo-dependent hydrolases"/>
    <property type="match status" value="1"/>
</dbReference>
<keyword evidence="2" id="KW-0479">Metal-binding</keyword>
<comment type="caution">
    <text evidence="7">The sequence shown here is derived from an EMBL/GenBank/DDBJ whole genome shotgun (WGS) entry which is preliminary data.</text>
</comment>
<dbReference type="Proteomes" id="UP000625283">
    <property type="component" value="Unassembled WGS sequence"/>
</dbReference>
<sequence length="395" mass="43413">MLTIVNAQVIRSNEIIDRGWVSIKDGRIVAIGDYKTLPKEGLQGEIIDAQGLYLSPGFVDIHVHGGGGADFMDNELEAYLTIAETHAKFGTTAMFPTTLTSEPELLWETFSVYEQSLSVNQSGAKFYGLHLEGPYFSMNQRGAQDPRFIRNPDASEYRSIIQKYSRLIARWSAAPELPGALEFGDYVSEAGIVLALGHTDAVYEDIVRGIEHGYRLATHLYSGMSGMTRKNAFRYAGAIESCLLLEDIDVEIIADGVHLPEPFLKLICKNKRKDQIVLITDAMRGAGTSDRESILGSKQNGTPVIIEDGVAKLPDLTSFAGSVATADRLIRTMINVAEIPLIDAVQMLSLNPARIMRIDDQTGSIEKGKLADLILFNERIEVKTTIVNGNIVYEA</sequence>
<evidence type="ECO:0000256" key="5">
    <source>
        <dbReference type="PIRNR" id="PIRNR038994"/>
    </source>
</evidence>
<dbReference type="PANTHER" id="PTHR11113:SF14">
    <property type="entry name" value="N-ACETYLGLUCOSAMINE-6-PHOSPHATE DEACETYLASE"/>
    <property type="match status" value="1"/>
</dbReference>
<dbReference type="RefSeq" id="WP_202101271.1">
    <property type="nucleotide sequence ID" value="NZ_JAERTY010000001.1"/>
</dbReference>
<evidence type="ECO:0000256" key="2">
    <source>
        <dbReference type="ARBA" id="ARBA00022723"/>
    </source>
</evidence>
<dbReference type="GO" id="GO:0008448">
    <property type="term" value="F:N-acetylglucosamine-6-phosphate deacetylase activity"/>
    <property type="evidence" value="ECO:0007669"/>
    <property type="project" value="UniProtKB-EC"/>
</dbReference>
<organism evidence="7 8">
    <name type="scientific">Sphingobacterium faecale</name>
    <dbReference type="NCBI Taxonomy" id="2803775"/>
    <lineage>
        <taxon>Bacteria</taxon>
        <taxon>Pseudomonadati</taxon>
        <taxon>Bacteroidota</taxon>
        <taxon>Sphingobacteriia</taxon>
        <taxon>Sphingobacteriales</taxon>
        <taxon>Sphingobacteriaceae</taxon>
        <taxon>Sphingobacterium</taxon>
    </lineage>
</organism>